<dbReference type="AlphaFoldDB" id="A0A076P265"/>
<protein>
    <submittedName>
        <fullName evidence="1">Uncharacterized protein</fullName>
    </submittedName>
</protein>
<dbReference type="GeneID" id="66552298"/>
<dbReference type="OMA" id="MNINEYA"/>
<dbReference type="Proteomes" id="UP000596329">
    <property type="component" value="Chromosome"/>
</dbReference>
<evidence type="ECO:0000313" key="1">
    <source>
        <dbReference type="EMBL" id="QRE02865.1"/>
    </source>
</evidence>
<proteinExistence type="predicted"/>
<sequence>MKKLLPLLLLYLTSTISLGQSYKIMQSASGVIEQFNAIYDNEENLFGYVELRKMEQESKETMVFKYIVLDKNMNTVCSGNLKENIVKRRCQKINYDISYNNGHIMFSFFEQLGKSDRVRCSYQILKIDTNTILANAFFDEFVKTQTSIKKLIKNYKSYQITGLGKEGFLIRSENYNPWHTPKLYYYAINFKGEKIWEQAYKTPEKKRFYYRYKLIDNDNKYVVLLAAKYRRKNKKSDNLLILDAKTGTQIAFTNLYNKKYSLTYENIKIKDDKIYIVGRFFKKEAHDLLIDNESLGLYQRIVNLKDGSIISDKFLDYDKFNGLDITKKGKVRGDGYLNFTKIEMNPDGSYFLLGETYGSYTLGFYYYGLYSFNINKDFNMEKIYTFDTKRSIGTKYVFSQTLLNKSGKVYFFFDKNEEKEPELNILNFNYANKESVVEKIKITNKDSEIKIIPAKPGYVGIVEIFKDPKEGEKALELRLEKLNYKR</sequence>
<evidence type="ECO:0000313" key="2">
    <source>
        <dbReference type="Proteomes" id="UP000596329"/>
    </source>
</evidence>
<dbReference type="RefSeq" id="WP_011963052.1">
    <property type="nucleotide sequence ID" value="NZ_BJSX01000044.1"/>
</dbReference>
<accession>A0A076P265</accession>
<name>A0A076P265_FLAPS</name>
<gene>
    <name evidence="1" type="ORF">H0H26_08050</name>
</gene>
<dbReference type="KEGG" id="fpc:FPSM_01300"/>
<organism evidence="1 2">
    <name type="scientific">Flavobacterium psychrophilum</name>
    <dbReference type="NCBI Taxonomy" id="96345"/>
    <lineage>
        <taxon>Bacteria</taxon>
        <taxon>Pseudomonadati</taxon>
        <taxon>Bacteroidota</taxon>
        <taxon>Flavobacteriia</taxon>
        <taxon>Flavobacteriales</taxon>
        <taxon>Flavobacteriaceae</taxon>
        <taxon>Flavobacterium</taxon>
    </lineage>
</organism>
<dbReference type="InterPro" id="IPR046661">
    <property type="entry name" value="DUF6770"/>
</dbReference>
<dbReference type="EMBL" id="CP059075">
    <property type="protein sequence ID" value="QRE02865.1"/>
    <property type="molecule type" value="Genomic_DNA"/>
</dbReference>
<dbReference type="Pfam" id="PF20559">
    <property type="entry name" value="DUF6770"/>
    <property type="match status" value="2"/>
</dbReference>
<reference evidence="1 2" key="1">
    <citation type="submission" date="2020-07" db="EMBL/GenBank/DDBJ databases">
        <title>Genomic characterization of Flavobacterium psychrophilum strains.</title>
        <authorList>
            <person name="Castillo D."/>
            <person name="Jorgensen J."/>
            <person name="Middelboe M."/>
        </authorList>
    </citation>
    <scope>NUCLEOTIDE SEQUENCE [LARGE SCALE GENOMIC DNA]</scope>
    <source>
        <strain evidence="1 2">FPS-R7</strain>
    </source>
</reference>